<dbReference type="AlphaFoldDB" id="A0A415PIH6"/>
<keyword evidence="4 6" id="KW-1133">Transmembrane helix</keyword>
<feature type="transmembrane region" description="Helical" evidence="6">
    <location>
        <begin position="84"/>
        <end position="101"/>
    </location>
</feature>
<evidence type="ECO:0000256" key="1">
    <source>
        <dbReference type="ARBA" id="ARBA00004651"/>
    </source>
</evidence>
<keyword evidence="9" id="KW-1185">Reference proteome</keyword>
<organism evidence="8 9">
    <name type="scientific">Amedibacillus dolichus</name>
    <dbReference type="NCBI Taxonomy" id="31971"/>
    <lineage>
        <taxon>Bacteria</taxon>
        <taxon>Bacillati</taxon>
        <taxon>Bacillota</taxon>
        <taxon>Erysipelotrichia</taxon>
        <taxon>Erysipelotrichales</taxon>
        <taxon>Erysipelotrichaceae</taxon>
        <taxon>Amedibacillus</taxon>
    </lineage>
</organism>
<sequence length="193" mass="21502">MTYKASKYATIGGTVILCFLVFYLIQSGCISDPQKMKLLLSDYGVFAPLVFLLLQIVQVVIPIIPGGMSSGIGVLLFGSFWGFVYNYVGSLIGSVIAFLLVRKYGRQFILKFASQQTFDKYIGWLDKGKRFDKLFAIAIFVPGLPDDIICMIAGLTKISFQKYVWINVLCKPFGLLAYSWGVKELITYLAAVL</sequence>
<dbReference type="Pfam" id="PF09335">
    <property type="entry name" value="VTT_dom"/>
    <property type="match status" value="1"/>
</dbReference>
<evidence type="ECO:0000256" key="4">
    <source>
        <dbReference type="ARBA" id="ARBA00022989"/>
    </source>
</evidence>
<keyword evidence="5 6" id="KW-0472">Membrane</keyword>
<dbReference type="PANTHER" id="PTHR12677">
    <property type="entry name" value="GOLGI APPARATUS MEMBRANE PROTEIN TVP38-RELATED"/>
    <property type="match status" value="1"/>
</dbReference>
<comment type="similarity">
    <text evidence="6">Belongs to the TVP38/TMEM64 family.</text>
</comment>
<evidence type="ECO:0000256" key="6">
    <source>
        <dbReference type="RuleBase" id="RU366058"/>
    </source>
</evidence>
<name>A0A415PIH6_9FIRM</name>
<dbReference type="InterPro" id="IPR032816">
    <property type="entry name" value="VTT_dom"/>
</dbReference>
<dbReference type="GO" id="GO:0005886">
    <property type="term" value="C:plasma membrane"/>
    <property type="evidence" value="ECO:0007669"/>
    <property type="project" value="UniProtKB-SubCell"/>
</dbReference>
<accession>A0A415PIH6</accession>
<dbReference type="InterPro" id="IPR015414">
    <property type="entry name" value="TMEM64"/>
</dbReference>
<comment type="subcellular location">
    <subcellularLocation>
        <location evidence="1 6">Cell membrane</location>
        <topology evidence="1 6">Multi-pass membrane protein</topology>
    </subcellularLocation>
</comment>
<dbReference type="EMBL" id="QRPK01000015">
    <property type="protein sequence ID" value="RHM12498.1"/>
    <property type="molecule type" value="Genomic_DNA"/>
</dbReference>
<evidence type="ECO:0000313" key="8">
    <source>
        <dbReference type="EMBL" id="RHM12498.1"/>
    </source>
</evidence>
<dbReference type="Proteomes" id="UP000284868">
    <property type="component" value="Unassembled WGS sequence"/>
</dbReference>
<evidence type="ECO:0000259" key="7">
    <source>
        <dbReference type="Pfam" id="PF09335"/>
    </source>
</evidence>
<proteinExistence type="inferred from homology"/>
<evidence type="ECO:0000256" key="2">
    <source>
        <dbReference type="ARBA" id="ARBA00022475"/>
    </source>
</evidence>
<dbReference type="OrthoDB" id="371137at2"/>
<protein>
    <recommendedName>
        <fullName evidence="6">TVP38/TMEM64 family membrane protein</fullName>
    </recommendedName>
</protein>
<reference evidence="8 9" key="1">
    <citation type="submission" date="2018-08" db="EMBL/GenBank/DDBJ databases">
        <title>A genome reference for cultivated species of the human gut microbiota.</title>
        <authorList>
            <person name="Zou Y."/>
            <person name="Xue W."/>
            <person name="Luo G."/>
        </authorList>
    </citation>
    <scope>NUCLEOTIDE SEQUENCE [LARGE SCALE GENOMIC DNA]</scope>
    <source>
        <strain evidence="8 9">AF35-6BH</strain>
    </source>
</reference>
<keyword evidence="2 6" id="KW-1003">Cell membrane</keyword>
<evidence type="ECO:0000313" key="9">
    <source>
        <dbReference type="Proteomes" id="UP000284868"/>
    </source>
</evidence>
<feature type="transmembrane region" description="Helical" evidence="6">
    <location>
        <begin position="6"/>
        <end position="25"/>
    </location>
</feature>
<dbReference type="PANTHER" id="PTHR12677:SF49">
    <property type="entry name" value="TVP38_TMEM64 FAMILY MEMBRANE PROTEIN"/>
    <property type="match status" value="1"/>
</dbReference>
<comment type="caution">
    <text evidence="8">The sequence shown here is derived from an EMBL/GenBank/DDBJ whole genome shotgun (WGS) entry which is preliminary data.</text>
</comment>
<feature type="transmembrane region" description="Helical" evidence="6">
    <location>
        <begin position="45"/>
        <end position="64"/>
    </location>
</feature>
<dbReference type="RefSeq" id="WP_022420113.1">
    <property type="nucleotide sequence ID" value="NZ_CAJKGD010000033.1"/>
</dbReference>
<gene>
    <name evidence="8" type="ORF">DWZ83_04360</name>
</gene>
<keyword evidence="3 6" id="KW-0812">Transmembrane</keyword>
<comment type="caution">
    <text evidence="6">Lacks conserved residue(s) required for the propagation of feature annotation.</text>
</comment>
<evidence type="ECO:0000256" key="3">
    <source>
        <dbReference type="ARBA" id="ARBA00022692"/>
    </source>
</evidence>
<feature type="domain" description="VTT" evidence="7">
    <location>
        <begin position="65"/>
        <end position="179"/>
    </location>
</feature>
<evidence type="ECO:0000256" key="5">
    <source>
        <dbReference type="ARBA" id="ARBA00023136"/>
    </source>
</evidence>